<proteinExistence type="predicted"/>
<dbReference type="OrthoDB" id="9801609at2"/>
<reference evidence="4" key="1">
    <citation type="submission" date="2014-06" db="EMBL/GenBank/DDBJ databases">
        <authorList>
            <person name="Winans N.J."/>
            <person name="Newell P.D."/>
            <person name="Douglas A.E."/>
        </authorList>
    </citation>
    <scope>NUCLEOTIDE SEQUENCE [LARGE SCALE GENOMIC DNA]</scope>
    <source>
        <strain evidence="4">DsW_057</strain>
    </source>
</reference>
<evidence type="ECO:0000256" key="1">
    <source>
        <dbReference type="SAM" id="Coils"/>
    </source>
</evidence>
<name>A0A1Y3GDY3_9PROT</name>
<dbReference type="Gene3D" id="3.40.50.150">
    <property type="entry name" value="Vaccinia Virus protein VP39"/>
    <property type="match status" value="1"/>
</dbReference>
<dbReference type="RefSeq" id="WP_086652747.1">
    <property type="nucleotide sequence ID" value="NZ_JOPG01000005.1"/>
</dbReference>
<dbReference type="InterPro" id="IPR053202">
    <property type="entry name" value="EGF_Rcpt_Signaling_Reg"/>
</dbReference>
<evidence type="ECO:0000259" key="2">
    <source>
        <dbReference type="Pfam" id="PF05050"/>
    </source>
</evidence>
<gene>
    <name evidence="3" type="ORF">HK23_11375</name>
</gene>
<dbReference type="PANTHER" id="PTHR34009">
    <property type="entry name" value="PROTEIN STAR"/>
    <property type="match status" value="1"/>
</dbReference>
<feature type="domain" description="Methyltransferase FkbM" evidence="2">
    <location>
        <begin position="62"/>
        <end position="226"/>
    </location>
</feature>
<comment type="caution">
    <text evidence="3">The sequence shown here is derived from an EMBL/GenBank/DDBJ whole genome shotgun (WGS) entry which is preliminary data.</text>
</comment>
<dbReference type="GO" id="GO:0005737">
    <property type="term" value="C:cytoplasm"/>
    <property type="evidence" value="ECO:0007669"/>
    <property type="project" value="GOC"/>
</dbReference>
<dbReference type="GO" id="GO:0006888">
    <property type="term" value="P:endoplasmic reticulum to Golgi vesicle-mediated transport"/>
    <property type="evidence" value="ECO:0007669"/>
    <property type="project" value="TreeGrafter"/>
</dbReference>
<organism evidence="3 4">
    <name type="scientific">Acetobacter malorum</name>
    <dbReference type="NCBI Taxonomy" id="178901"/>
    <lineage>
        <taxon>Bacteria</taxon>
        <taxon>Pseudomonadati</taxon>
        <taxon>Pseudomonadota</taxon>
        <taxon>Alphaproteobacteria</taxon>
        <taxon>Acetobacterales</taxon>
        <taxon>Acetobacteraceae</taxon>
        <taxon>Acetobacter</taxon>
    </lineage>
</organism>
<evidence type="ECO:0000313" key="3">
    <source>
        <dbReference type="EMBL" id="OUJ07162.1"/>
    </source>
</evidence>
<dbReference type="SUPFAM" id="SSF53335">
    <property type="entry name" value="S-adenosyl-L-methionine-dependent methyltransferases"/>
    <property type="match status" value="1"/>
</dbReference>
<dbReference type="AlphaFoldDB" id="A0A1Y3GDY3"/>
<dbReference type="InterPro" id="IPR029063">
    <property type="entry name" value="SAM-dependent_MTases_sf"/>
</dbReference>
<protein>
    <recommendedName>
        <fullName evidence="2">Methyltransferase FkbM domain-containing protein</fullName>
    </recommendedName>
</protein>
<feature type="coiled-coil region" evidence="1">
    <location>
        <begin position="253"/>
        <end position="280"/>
    </location>
</feature>
<dbReference type="GO" id="GO:0005886">
    <property type="term" value="C:plasma membrane"/>
    <property type="evidence" value="ECO:0007669"/>
    <property type="project" value="TreeGrafter"/>
</dbReference>
<dbReference type="GO" id="GO:0016197">
    <property type="term" value="P:endosomal transport"/>
    <property type="evidence" value="ECO:0007669"/>
    <property type="project" value="TreeGrafter"/>
</dbReference>
<dbReference type="InterPro" id="IPR006342">
    <property type="entry name" value="FkbM_mtfrase"/>
</dbReference>
<dbReference type="EMBL" id="JOPG01000005">
    <property type="protein sequence ID" value="OUJ07162.1"/>
    <property type="molecule type" value="Genomic_DNA"/>
</dbReference>
<evidence type="ECO:0000313" key="4">
    <source>
        <dbReference type="Proteomes" id="UP000242683"/>
    </source>
</evidence>
<dbReference type="Proteomes" id="UP000242683">
    <property type="component" value="Unassembled WGS sequence"/>
</dbReference>
<sequence>MPESLNVSIYEDIEKLGLKAPDIAVPHTPSYGQCAEDIIVCASLRALAFKEQLDLSKEFYLEIGANHPIATSATWLLHKSLGMHGVLVEANPHLLDDLKRVRPHDNILHAAVIATDASTTPIFISSKDELSSTNKKFLAEWPGEPIVLEEDIVVPALRINDVIIKHMDGKSPLFLSIDVEGEDLTILNDLDLTRFRPAIIQIEPSDHFLENNSRDICDLMQRNTYDLIARTNVNLIFTDSARSPVSREIVADLHATKEALGAAEQENQRLLKRFSELNKHALSSS</sequence>
<keyword evidence="1" id="KW-0175">Coiled coil</keyword>
<dbReference type="PANTHER" id="PTHR34009:SF2">
    <property type="entry name" value="PROTEIN STAR"/>
    <property type="match status" value="1"/>
</dbReference>
<dbReference type="Pfam" id="PF05050">
    <property type="entry name" value="Methyltransf_21"/>
    <property type="match status" value="1"/>
</dbReference>
<accession>A0A1Y3GDY3</accession>